<feature type="transmembrane region" description="Helical" evidence="2">
    <location>
        <begin position="45"/>
        <end position="67"/>
    </location>
</feature>
<reference evidence="3" key="2">
    <citation type="submission" date="2017-06" db="EMBL/GenBank/DDBJ databases">
        <title>The pomegranate genome and the genomics of punicalagin biosynthesis.</title>
        <authorList>
            <person name="Xu C."/>
        </authorList>
    </citation>
    <scope>NUCLEOTIDE SEQUENCE [LARGE SCALE GENOMIC DNA]</scope>
    <source>
        <tissue evidence="3">Fresh leaf</tissue>
    </source>
</reference>
<comment type="caution">
    <text evidence="3">The sequence shown here is derived from an EMBL/GenBank/DDBJ whole genome shotgun (WGS) entry which is preliminary data.</text>
</comment>
<dbReference type="GeneID" id="116199261"/>
<keyword evidence="2" id="KW-1133">Transmembrane helix</keyword>
<sequence>MPIANPRAGRVFVWIISCVILLSLASGGAFLVMYMTRPDPTNSAWLLYAGMALVCLPWFFWLMLCTYRCISRALGFRIICCGGGVDGAPSSRGGAGSGSLASVNRAGSLVGTPATVTNKSMGDTENGDGKQVNFGAAVVVNEGSVNNNNLRNIESRSSSSSSSNNDVSYKSHESEIPLASAMAS</sequence>
<evidence type="ECO:0000256" key="1">
    <source>
        <dbReference type="SAM" id="MobiDB-lite"/>
    </source>
</evidence>
<feature type="compositionally biased region" description="Low complexity" evidence="1">
    <location>
        <begin position="148"/>
        <end position="168"/>
    </location>
</feature>
<reference evidence="5" key="1">
    <citation type="journal article" date="2017" name="Plant J.">
        <title>The pomegranate (Punica granatum L.) genome and the genomics of punicalagin biosynthesis.</title>
        <authorList>
            <person name="Qin G."/>
            <person name="Xu C."/>
            <person name="Ming R."/>
            <person name="Tang H."/>
            <person name="Guyot R."/>
            <person name="Kramer E.M."/>
            <person name="Hu Y."/>
            <person name="Yi X."/>
            <person name="Qi Y."/>
            <person name="Xu X."/>
            <person name="Gao Z."/>
            <person name="Pan H."/>
            <person name="Jian J."/>
            <person name="Tian Y."/>
            <person name="Yue Z."/>
            <person name="Xu Y."/>
        </authorList>
    </citation>
    <scope>NUCLEOTIDE SEQUENCE [LARGE SCALE GENOMIC DNA]</scope>
    <source>
        <strain evidence="5">cv. Dabenzi</strain>
    </source>
</reference>
<protein>
    <submittedName>
        <fullName evidence="3">Uncharacterized protein</fullName>
    </submittedName>
</protein>
<dbReference type="EMBL" id="PGOL01000005">
    <property type="protein sequence ID" value="PKI79437.1"/>
    <property type="molecule type" value="Genomic_DNA"/>
</dbReference>
<evidence type="ECO:0000256" key="2">
    <source>
        <dbReference type="SAM" id="Phobius"/>
    </source>
</evidence>
<feature type="region of interest" description="Disordered" evidence="1">
    <location>
        <begin position="148"/>
        <end position="184"/>
    </location>
</feature>
<dbReference type="OrthoDB" id="784693at2759"/>
<evidence type="ECO:0000313" key="3">
    <source>
        <dbReference type="EMBL" id="OWM91475.1"/>
    </source>
</evidence>
<dbReference type="PANTHER" id="PTHR34964">
    <property type="entry name" value="MEMBRANE LIPOPROTEIN-RELATED"/>
    <property type="match status" value="1"/>
</dbReference>
<gene>
    <name evidence="3" type="ORF">CDL15_Pgr017393</name>
    <name evidence="4" type="ORF">CRG98_000184</name>
</gene>
<evidence type="ECO:0000313" key="6">
    <source>
        <dbReference type="Proteomes" id="UP000233551"/>
    </source>
</evidence>
<feature type="transmembrane region" description="Helical" evidence="2">
    <location>
        <begin position="12"/>
        <end position="33"/>
    </location>
</feature>
<dbReference type="PANTHER" id="PTHR34964:SF1">
    <property type="entry name" value="MEMBRANE LIPOPROTEIN"/>
    <property type="match status" value="1"/>
</dbReference>
<keyword evidence="6" id="KW-1185">Reference proteome</keyword>
<dbReference type="Proteomes" id="UP000233551">
    <property type="component" value="Unassembled WGS sequence"/>
</dbReference>
<dbReference type="Proteomes" id="UP000197138">
    <property type="component" value="Unassembled WGS sequence"/>
</dbReference>
<evidence type="ECO:0000313" key="4">
    <source>
        <dbReference type="EMBL" id="PKI79437.1"/>
    </source>
</evidence>
<keyword evidence="2" id="KW-0472">Membrane</keyword>
<evidence type="ECO:0000313" key="5">
    <source>
        <dbReference type="Proteomes" id="UP000197138"/>
    </source>
</evidence>
<keyword evidence="2" id="KW-0812">Transmembrane</keyword>
<dbReference type="EMBL" id="MTKT01000281">
    <property type="protein sequence ID" value="OWM91475.1"/>
    <property type="molecule type" value="Genomic_DNA"/>
</dbReference>
<proteinExistence type="predicted"/>
<accession>A0A218Y2G1</accession>
<name>A0A218Y2G1_PUNGR</name>
<reference evidence="4 6" key="3">
    <citation type="submission" date="2017-11" db="EMBL/GenBank/DDBJ databases">
        <title>De-novo sequencing of pomegranate (Punica granatum L.) genome.</title>
        <authorList>
            <person name="Akparov Z."/>
            <person name="Amiraslanov A."/>
            <person name="Hajiyeva S."/>
            <person name="Abbasov M."/>
            <person name="Kaur K."/>
            <person name="Hamwieh A."/>
            <person name="Solovyev V."/>
            <person name="Salamov A."/>
            <person name="Braich B."/>
            <person name="Kosarev P."/>
            <person name="Mahmoud A."/>
            <person name="Hajiyev E."/>
            <person name="Babayeva S."/>
            <person name="Izzatullayeva V."/>
            <person name="Mammadov A."/>
            <person name="Mammadov A."/>
            <person name="Sharifova S."/>
            <person name="Ojaghi J."/>
            <person name="Eynullazada K."/>
            <person name="Bayramov B."/>
            <person name="Abdulazimova A."/>
            <person name="Shahmuradov I."/>
        </authorList>
    </citation>
    <scope>NUCLEOTIDE SEQUENCE [LARGE SCALE GENOMIC DNA]</scope>
    <source>
        <strain evidence="4">AG2017</strain>
        <strain evidence="6">cv. AG2017</strain>
        <tissue evidence="4">Leaf</tissue>
    </source>
</reference>
<organism evidence="3 5">
    <name type="scientific">Punica granatum</name>
    <name type="common">Pomegranate</name>
    <dbReference type="NCBI Taxonomy" id="22663"/>
    <lineage>
        <taxon>Eukaryota</taxon>
        <taxon>Viridiplantae</taxon>
        <taxon>Streptophyta</taxon>
        <taxon>Embryophyta</taxon>
        <taxon>Tracheophyta</taxon>
        <taxon>Spermatophyta</taxon>
        <taxon>Magnoliopsida</taxon>
        <taxon>eudicotyledons</taxon>
        <taxon>Gunneridae</taxon>
        <taxon>Pentapetalae</taxon>
        <taxon>rosids</taxon>
        <taxon>malvids</taxon>
        <taxon>Myrtales</taxon>
        <taxon>Lythraceae</taxon>
        <taxon>Punica</taxon>
    </lineage>
</organism>
<dbReference type="AlphaFoldDB" id="A0A218Y2G1"/>